<feature type="repeat" description="TPR" evidence="3">
    <location>
        <begin position="416"/>
        <end position="449"/>
    </location>
</feature>
<sequence>MAIDLTAFHFLRPLFLWLLVPAVLLPVLWFRRNNVRARWRNIIAPQLLEHLIVSDAGRRRIQPVHTLALFIAIGAIAVAGPTWEQERPPFDQDKAPLVVVLEVARSMDATDVAPTRLERAKQKVLDLANARKGARTGLVVFAGSAHLVVPPTEDPAMLELYLPALSPSVMPRDGKDAAAGLDIAEHLLAKDPATGTIVFMSDGFDEKQTEAFVQKAKNTQHQLLWLAVGTENGGPIRGADGRIEMDAQGLPLMGTFDAEGIRKAAHEAGIPLASMRADDDDVAWVQHRAQAALEEADESKRIPRWKETGYWLVIPLLALALLAFRRGWTVKWLPVVLIALAFSSAPREAHAASPTASWQRLDLFATHDQQGRWYFEHGDYKAAAGHFDDPMWKGRAQYLDGDYAAALQSFSRLKTAQAYFYIGNTLAHLDDYAGALKAYERALAMQPVFREATGNRDLMRKLLAQPQQEPQKDEEDEESDEVKIEKKKGKLAQSTLIATPSEDVWMRSLNTSPAAFLRQRFEQESGADTTGTAQ</sequence>
<dbReference type="STRING" id="83784.SAMN05192564_107202"/>
<dbReference type="InterPro" id="IPR002035">
    <property type="entry name" value="VWF_A"/>
</dbReference>
<evidence type="ECO:0000259" key="6">
    <source>
        <dbReference type="SMART" id="SM00327"/>
    </source>
</evidence>
<reference evidence="8" key="1">
    <citation type="submission" date="2016-10" db="EMBL/GenBank/DDBJ databases">
        <authorList>
            <person name="Varghese N."/>
            <person name="Submissions S."/>
        </authorList>
    </citation>
    <scope>NUCLEOTIDE SEQUENCE [LARGE SCALE GENOMIC DNA]</scope>
    <source>
        <strain evidence="8">LMG 24000</strain>
    </source>
</reference>
<dbReference type="PROSITE" id="PS50293">
    <property type="entry name" value="TPR_REGION"/>
    <property type="match status" value="1"/>
</dbReference>
<dbReference type="EMBL" id="FNRQ01000007">
    <property type="protein sequence ID" value="SEB16632.1"/>
    <property type="molecule type" value="Genomic_DNA"/>
</dbReference>
<evidence type="ECO:0000313" key="7">
    <source>
        <dbReference type="EMBL" id="SEB16632.1"/>
    </source>
</evidence>
<feature type="transmembrane region" description="Helical" evidence="5">
    <location>
        <begin position="14"/>
        <end position="30"/>
    </location>
</feature>
<keyword evidence="5" id="KW-1133">Transmembrane helix</keyword>
<dbReference type="PANTHER" id="PTHR22550:SF14">
    <property type="entry name" value="VWFA DOMAIN-CONTAINING PROTEIN"/>
    <property type="match status" value="1"/>
</dbReference>
<dbReference type="AlphaFoldDB" id="A0A1H4H6D7"/>
<evidence type="ECO:0000256" key="1">
    <source>
        <dbReference type="ARBA" id="ARBA00022737"/>
    </source>
</evidence>
<dbReference type="Gene3D" id="1.25.40.10">
    <property type="entry name" value="Tetratricopeptide repeat domain"/>
    <property type="match status" value="1"/>
</dbReference>
<evidence type="ECO:0000256" key="4">
    <source>
        <dbReference type="SAM" id="MobiDB-lite"/>
    </source>
</evidence>
<dbReference type="SUPFAM" id="SSF48452">
    <property type="entry name" value="TPR-like"/>
    <property type="match status" value="1"/>
</dbReference>
<dbReference type="Proteomes" id="UP000198638">
    <property type="component" value="Unassembled WGS sequence"/>
</dbReference>
<keyword evidence="5" id="KW-0812">Transmembrane</keyword>
<proteinExistence type="predicted"/>
<feature type="region of interest" description="Disordered" evidence="4">
    <location>
        <begin position="464"/>
        <end position="491"/>
    </location>
</feature>
<dbReference type="InterPro" id="IPR036465">
    <property type="entry name" value="vWFA_dom_sf"/>
</dbReference>
<feature type="domain" description="VWFA" evidence="6">
    <location>
        <begin position="94"/>
        <end position="261"/>
    </location>
</feature>
<evidence type="ECO:0000313" key="8">
    <source>
        <dbReference type="Proteomes" id="UP000198638"/>
    </source>
</evidence>
<protein>
    <submittedName>
        <fullName evidence="7">Ca-activated chloride channel family protein</fullName>
    </submittedName>
</protein>
<dbReference type="SUPFAM" id="SSF53300">
    <property type="entry name" value="vWA-like"/>
    <property type="match status" value="1"/>
</dbReference>
<dbReference type="OrthoDB" id="9807628at2"/>
<evidence type="ECO:0000256" key="3">
    <source>
        <dbReference type="PROSITE-ProRule" id="PRU00339"/>
    </source>
</evidence>
<dbReference type="RefSeq" id="WP_090535997.1">
    <property type="nucleotide sequence ID" value="NZ_FNRQ01000007.1"/>
</dbReference>
<dbReference type="Gene3D" id="3.40.50.410">
    <property type="entry name" value="von Willebrand factor, type A domain"/>
    <property type="match status" value="1"/>
</dbReference>
<dbReference type="InterPro" id="IPR013105">
    <property type="entry name" value="TPR_2"/>
</dbReference>
<dbReference type="SMART" id="SM00028">
    <property type="entry name" value="TPR"/>
    <property type="match status" value="1"/>
</dbReference>
<dbReference type="PANTHER" id="PTHR22550">
    <property type="entry name" value="SPORE GERMINATION PROTEIN"/>
    <property type="match status" value="1"/>
</dbReference>
<feature type="transmembrane region" description="Helical" evidence="5">
    <location>
        <begin position="64"/>
        <end position="83"/>
    </location>
</feature>
<dbReference type="InterPro" id="IPR050768">
    <property type="entry name" value="UPF0353/GerABKA_families"/>
</dbReference>
<organism evidence="7 8">
    <name type="scientific">Paraburkholderia sartisoli</name>
    <dbReference type="NCBI Taxonomy" id="83784"/>
    <lineage>
        <taxon>Bacteria</taxon>
        <taxon>Pseudomonadati</taxon>
        <taxon>Pseudomonadota</taxon>
        <taxon>Betaproteobacteria</taxon>
        <taxon>Burkholderiales</taxon>
        <taxon>Burkholderiaceae</taxon>
        <taxon>Paraburkholderia</taxon>
    </lineage>
</organism>
<keyword evidence="8" id="KW-1185">Reference proteome</keyword>
<keyword evidence="2 3" id="KW-0802">TPR repeat</keyword>
<dbReference type="Pfam" id="PF07719">
    <property type="entry name" value="TPR_2"/>
    <property type="match status" value="1"/>
</dbReference>
<evidence type="ECO:0000256" key="5">
    <source>
        <dbReference type="SAM" id="Phobius"/>
    </source>
</evidence>
<dbReference type="SMART" id="SM00327">
    <property type="entry name" value="VWA"/>
    <property type="match status" value="1"/>
</dbReference>
<dbReference type="InterPro" id="IPR019734">
    <property type="entry name" value="TPR_rpt"/>
</dbReference>
<dbReference type="Pfam" id="PF13519">
    <property type="entry name" value="VWA_2"/>
    <property type="match status" value="1"/>
</dbReference>
<dbReference type="PROSITE" id="PS50005">
    <property type="entry name" value="TPR"/>
    <property type="match status" value="1"/>
</dbReference>
<dbReference type="InterPro" id="IPR011990">
    <property type="entry name" value="TPR-like_helical_dom_sf"/>
</dbReference>
<accession>A0A1H4H6D7</accession>
<gene>
    <name evidence="7" type="ORF">SAMN05192564_107202</name>
</gene>
<evidence type="ECO:0000256" key="2">
    <source>
        <dbReference type="ARBA" id="ARBA00022803"/>
    </source>
</evidence>
<keyword evidence="5" id="KW-0472">Membrane</keyword>
<keyword evidence="1" id="KW-0677">Repeat</keyword>
<name>A0A1H4H6D7_9BURK</name>